<proteinExistence type="predicted"/>
<gene>
    <name evidence="2" type="primary">LOC107824298</name>
</gene>
<evidence type="ECO:0000313" key="2">
    <source>
        <dbReference type="RefSeq" id="XP_016506532.1"/>
    </source>
</evidence>
<dbReference type="KEGG" id="nta:107824298"/>
<protein>
    <recommendedName>
        <fullName evidence="1">Reverse transcriptase Ty1/copia-type domain-containing protein</fullName>
    </recommendedName>
</protein>
<name>A0A1S4CZG4_TOBAC</name>
<organism evidence="2">
    <name type="scientific">Nicotiana tabacum</name>
    <name type="common">Common tobacco</name>
    <dbReference type="NCBI Taxonomy" id="4097"/>
    <lineage>
        <taxon>Eukaryota</taxon>
        <taxon>Viridiplantae</taxon>
        <taxon>Streptophyta</taxon>
        <taxon>Embryophyta</taxon>
        <taxon>Tracheophyta</taxon>
        <taxon>Spermatophyta</taxon>
        <taxon>Magnoliopsida</taxon>
        <taxon>eudicotyledons</taxon>
        <taxon>Gunneridae</taxon>
        <taxon>Pentapetalae</taxon>
        <taxon>asterids</taxon>
        <taxon>lamiids</taxon>
        <taxon>Solanales</taxon>
        <taxon>Solanaceae</taxon>
        <taxon>Nicotianoideae</taxon>
        <taxon>Nicotianeae</taxon>
        <taxon>Nicotiana</taxon>
    </lineage>
</organism>
<dbReference type="STRING" id="4097.A0A1S4CZG4"/>
<dbReference type="AlphaFoldDB" id="A0A1S4CZG4"/>
<dbReference type="PaxDb" id="4097-A0A1S4CZG4"/>
<accession>A0A1S4CZG4</accession>
<dbReference type="InterPro" id="IPR013103">
    <property type="entry name" value="RVT_2"/>
</dbReference>
<sequence>MTNFHPEQFFLFSWDIRPLKKGYILYDLSSKTFLVNRNATFQEDIYHFKHIKQIINLVFLVLEFIPDAIDNLVHPLTVPPSVRQSPPKTSVDVNEDDHCHVRNTTEVPTTSENTVVDPLSSHKLRKFSRSNRPPIWLQYYVVHSKGSKCAYPISAHVSYSHVSPSYSQVLSAYSICTEPQTFLEADRNPQWVETMKLEIATLEYNHTWSVMDLPPGKKLIGCRWIFKITHKASGEIERFKATLVAKGYSQREGLDYSKTFSPVAKMVTVRSIIVLAASKQ</sequence>
<dbReference type="OrthoDB" id="1938465at2759"/>
<evidence type="ECO:0000259" key="1">
    <source>
        <dbReference type="Pfam" id="PF07727"/>
    </source>
</evidence>
<dbReference type="RefSeq" id="XP_016506532.1">
    <property type="nucleotide sequence ID" value="XM_016651046.1"/>
</dbReference>
<feature type="domain" description="Reverse transcriptase Ty1/copia-type" evidence="1">
    <location>
        <begin position="205"/>
        <end position="279"/>
    </location>
</feature>
<dbReference type="Pfam" id="PF07727">
    <property type="entry name" value="RVT_2"/>
    <property type="match status" value="1"/>
</dbReference>
<reference evidence="2" key="1">
    <citation type="submission" date="2025-08" db="UniProtKB">
        <authorList>
            <consortium name="RefSeq"/>
        </authorList>
    </citation>
    <scope>IDENTIFICATION</scope>
</reference>